<sequence>MWSPIVLCLLVGFAVGSRNPQPAWKENSEYIYSIRGRTLASLHEVANQYSGIMYKAEMKIQPKSDGSLQGLISNPEFTSIHTHLPFGWKTEIPESEIDYKPLEWSNSPFQIEMKEGVIYDVIVNKDVPNWEANMIKSIVSQFQLNTNGENHMQSKLTALPEDDDQNSAVFKVMEETVTGKIETTYDIHPLPEYILQSEPWLVRYPDLKGNGEVIEVVKHKNYTNNEELPLYHYGFGEMNEWKPATNQMGSFFIRDSMSRAILTGTLKRYTIQNSFTVNEIIMSPSLNDKQKGSVVSVVNATLQQIQSKTQRLREVPNPIPLGNLVYTYDNSKSDSVRQKKPSQNDESSEESRYQRSATMNRIRRAIRDHHDNNDDRHDSHGSSSEEQKDKEYYQQGQPKLEEAPRSPLLPYTTGYKGMSIKYDPNVDIKKTVHETATQIGNELQDPEEILKQNTLNKFTILTTLIRSMDLKELKEVAADLYSSNENGPRRDTWTTFRDAVAESGTGPALVIIQEWTESGKIKEEEAATIVATMTSSVRQPTRDYLKSFFDFIRDPKVQSQDQLHDSALLSFSNLVRQVCVNKRQANRQFPVNSFGTFCTSEAKRDVEESMIPYFTEKLDESILKGDTHKIHTYIRALGNIGHQHILVAFEPYLEGKKQASQFQRLLMVMAMDRLVETKPKVARSVLYKIYQNAGESEELRVAAVHQIMRTNPPTDMLQRMASYTNIDSQEHVNAAVKSSIERASELNSEEYQWLRLSATAARPLLTKKSFGKQHGMNYLRSHVMDELKLKYTIEAHYMGSEEEFYPKGFKYSVTDDLGGVKRQLATLQAIVSSIDELEHVAKYQTSEHQEQMQNQQQNAEQQKQYPWSSLNIARLLNMKSDEREQLEGSLYSEFNGALQWFWTFDNKSMEQLPEEIRKREEELKNGKDYHYTKFSNSREIALSFPTESGLPFLFTSDSPTMVKVEGRVTGESSPQISSGGKLHRPDTMTLKAEISLTVNAKTESRLSFMTPFDEHRYISGFDKNIQVHIPVYGNFKVDLKNGQIEAEIENKEKHQGARLFHYSTWPYTSKIDINNFKPISSESNTHYVQQKNLRSYNRIFGQKDLGVAWKFEIEHERQSMSMASLSHLMKDHDIVTGLAKLWDDASIQYGQISIQLLPEESSVRKYTIRLGYDYKYMPQGSKTQAPSRRQLSSLDPLARKESLIDTLGAGINNAKVFVWDSSIEFQGGSNTKLLFTGGVGKSDVDPKSRVVAYYKKSSNSQDDYEVTVQAKSEIPNTNGLDLAESFTTEPKADTTVEVEFGQSSETPSKAQFKFQCRRSEERKQYLEEQDMYRECQREMREGNYQLPACANMTMDANLLDSVDIEVTHKNIKEEMRDVIDLLYKAIQLNYYPSLEVEEDKGTGDDSNVKVLARFDPDLRSVNVSVQAKDNLLTIKNIQVNEWAQKVFVVHPVFHLQSRLKGSLLSLDTYRPICVVDQTHASTFNNMTYPVPLDNHWTLMMQYVPKDARHSEQQVSVEEQLRRQPENYAVLTRQNPSSSQQKDIKITVSSPETDFKVIDITMTPSGSKGKSQKAKVTVNNNNVQFSDEKAYDVKDGYIQIYSLPNGEVKVEVRKAFYIIYDGQRAKLTVVNGKFRDSIRGLCGTFTDEKYDDLLTPENCITGNYEKFIKSFEVEGSEGAQQRREFARRTPECVYRESPLYANVISEQDKGKKSLDDSNRNPPATKFQTRYVELNGEICFTTRPVPVCTRMEQQRGSITKNVPVHCMQKSNVSKLWKAQIDRGASPDFSHKKQSRSVEMELPKSCSR</sequence>
<evidence type="ECO:0000259" key="9">
    <source>
        <dbReference type="PROSITE" id="PS51233"/>
    </source>
</evidence>
<feature type="compositionally biased region" description="Basic and acidic residues" evidence="6">
    <location>
        <begin position="368"/>
        <end position="392"/>
    </location>
</feature>
<evidence type="ECO:0000256" key="5">
    <source>
        <dbReference type="PROSITE-ProRule" id="PRU00557"/>
    </source>
</evidence>
<accession>A0AAV8WBH5</accession>
<evidence type="ECO:0000256" key="2">
    <source>
        <dbReference type="ARBA" id="ARBA00022761"/>
    </source>
</evidence>
<dbReference type="InterPro" id="IPR050733">
    <property type="entry name" value="Vitellogenin/Apolipophorin"/>
</dbReference>
<feature type="signal peptide" evidence="7">
    <location>
        <begin position="1"/>
        <end position="16"/>
    </location>
</feature>
<keyword evidence="4" id="KW-0325">Glycoprotein</keyword>
<organism evidence="10 11">
    <name type="scientific">Exocentrus adspersus</name>
    <dbReference type="NCBI Taxonomy" id="1586481"/>
    <lineage>
        <taxon>Eukaryota</taxon>
        <taxon>Metazoa</taxon>
        <taxon>Ecdysozoa</taxon>
        <taxon>Arthropoda</taxon>
        <taxon>Hexapoda</taxon>
        <taxon>Insecta</taxon>
        <taxon>Pterygota</taxon>
        <taxon>Neoptera</taxon>
        <taxon>Endopterygota</taxon>
        <taxon>Coleoptera</taxon>
        <taxon>Polyphaga</taxon>
        <taxon>Cucujiformia</taxon>
        <taxon>Chrysomeloidea</taxon>
        <taxon>Cerambycidae</taxon>
        <taxon>Lamiinae</taxon>
        <taxon>Acanthocinini</taxon>
        <taxon>Exocentrus</taxon>
    </lineage>
</organism>
<dbReference type="SUPFAM" id="SSF56968">
    <property type="entry name" value="Lipovitellin-phosvitin complex, beta-sheet shell regions"/>
    <property type="match status" value="2"/>
</dbReference>
<feature type="domain" description="Vitellogenin" evidence="8">
    <location>
        <begin position="24"/>
        <end position="809"/>
    </location>
</feature>
<feature type="region of interest" description="Disordered" evidence="6">
    <location>
        <begin position="1781"/>
        <end position="1805"/>
    </location>
</feature>
<evidence type="ECO:0000256" key="3">
    <source>
        <dbReference type="ARBA" id="ARBA00023157"/>
    </source>
</evidence>
<dbReference type="PROSITE" id="PS51233">
    <property type="entry name" value="VWFD"/>
    <property type="match status" value="1"/>
</dbReference>
<name>A0AAV8WBH5_9CUCU</name>
<dbReference type="InterPro" id="IPR015255">
    <property type="entry name" value="Vitellinogen_open_b-sht"/>
</dbReference>
<dbReference type="Gene3D" id="1.25.10.20">
    <property type="entry name" value="Vitellinogen, superhelical"/>
    <property type="match status" value="1"/>
</dbReference>
<gene>
    <name evidence="10" type="ORF">NQ315_010165</name>
</gene>
<dbReference type="EMBL" id="JANEYG010000004">
    <property type="protein sequence ID" value="KAJ8923586.1"/>
    <property type="molecule type" value="Genomic_DNA"/>
</dbReference>
<reference evidence="10 11" key="1">
    <citation type="journal article" date="2023" name="Insect Mol. Biol.">
        <title>Genome sequencing provides insights into the evolution of gene families encoding plant cell wall-degrading enzymes in longhorned beetles.</title>
        <authorList>
            <person name="Shin N.R."/>
            <person name="Okamura Y."/>
            <person name="Kirsch R."/>
            <person name="Pauchet Y."/>
        </authorList>
    </citation>
    <scope>NUCLEOTIDE SEQUENCE [LARGE SCALE GENOMIC DNA]</scope>
    <source>
        <strain evidence="10">EAD_L_NR</strain>
    </source>
</reference>
<dbReference type="PANTHER" id="PTHR23345:SF15">
    <property type="entry name" value="VITELLOGENIN 1-RELATED"/>
    <property type="match status" value="1"/>
</dbReference>
<evidence type="ECO:0000256" key="6">
    <source>
        <dbReference type="SAM" id="MobiDB-lite"/>
    </source>
</evidence>
<evidence type="ECO:0000313" key="11">
    <source>
        <dbReference type="Proteomes" id="UP001159042"/>
    </source>
</evidence>
<protein>
    <recommendedName>
        <fullName evidence="12">Vitellogenin</fullName>
    </recommendedName>
</protein>
<dbReference type="InterPro" id="IPR001846">
    <property type="entry name" value="VWF_type-D"/>
</dbReference>
<dbReference type="GO" id="GO:0005319">
    <property type="term" value="F:lipid transporter activity"/>
    <property type="evidence" value="ECO:0007669"/>
    <property type="project" value="InterPro"/>
</dbReference>
<evidence type="ECO:0000256" key="1">
    <source>
        <dbReference type="ARBA" id="ARBA00022729"/>
    </source>
</evidence>
<dbReference type="PROSITE" id="PS51211">
    <property type="entry name" value="VITELLOGENIN"/>
    <property type="match status" value="1"/>
</dbReference>
<evidence type="ECO:0008006" key="12">
    <source>
        <dbReference type="Google" id="ProtNLM"/>
    </source>
</evidence>
<dbReference type="Gene3D" id="2.20.80.10">
    <property type="entry name" value="Lipovitellin-phosvitin complex, chain A, domain 4"/>
    <property type="match status" value="1"/>
</dbReference>
<keyword evidence="3" id="KW-1015">Disulfide bond</keyword>
<feature type="region of interest" description="Disordered" evidence="6">
    <location>
        <begin position="313"/>
        <end position="410"/>
    </location>
</feature>
<dbReference type="GO" id="GO:0045735">
    <property type="term" value="F:nutrient reservoir activity"/>
    <property type="evidence" value="ECO:0007669"/>
    <property type="project" value="UniProtKB-KW"/>
</dbReference>
<dbReference type="Pfam" id="PF09172">
    <property type="entry name" value="Vit_open_b-sht"/>
    <property type="match status" value="1"/>
</dbReference>
<comment type="caution">
    <text evidence="10">The sequence shown here is derived from an EMBL/GenBank/DDBJ whole genome shotgun (WGS) entry which is preliminary data.</text>
</comment>
<evidence type="ECO:0000256" key="7">
    <source>
        <dbReference type="SAM" id="SignalP"/>
    </source>
</evidence>
<dbReference type="SMART" id="SM01169">
    <property type="entry name" value="DUF1943"/>
    <property type="match status" value="1"/>
</dbReference>
<feature type="chain" id="PRO_5043529930" description="Vitellogenin" evidence="7">
    <location>
        <begin position="17"/>
        <end position="1805"/>
    </location>
</feature>
<dbReference type="InterPro" id="IPR001747">
    <property type="entry name" value="Vitellogenin_N"/>
</dbReference>
<keyword evidence="11" id="KW-1185">Reference proteome</keyword>
<dbReference type="InterPro" id="IPR011030">
    <property type="entry name" value="Lipovitellin_superhlx_dom"/>
</dbReference>
<evidence type="ECO:0000256" key="4">
    <source>
        <dbReference type="ARBA" id="ARBA00023180"/>
    </source>
</evidence>
<evidence type="ECO:0000313" key="10">
    <source>
        <dbReference type="EMBL" id="KAJ8923586.1"/>
    </source>
</evidence>
<dbReference type="Proteomes" id="UP001159042">
    <property type="component" value="Unassembled WGS sequence"/>
</dbReference>
<keyword evidence="1 7" id="KW-0732">Signal</keyword>
<keyword evidence="2" id="KW-0758">Storage protein</keyword>
<proteinExistence type="predicted"/>
<dbReference type="Pfam" id="PF01347">
    <property type="entry name" value="Vitellogenin_N"/>
    <property type="match status" value="1"/>
</dbReference>
<evidence type="ECO:0000259" key="8">
    <source>
        <dbReference type="PROSITE" id="PS51211"/>
    </source>
</evidence>
<dbReference type="SUPFAM" id="SSF48431">
    <property type="entry name" value="Lipovitellin-phosvitin complex, superhelical domain"/>
    <property type="match status" value="1"/>
</dbReference>
<dbReference type="InterPro" id="IPR015819">
    <property type="entry name" value="Lipid_transp_b-sht_shell"/>
</dbReference>
<feature type="domain" description="VWFD" evidence="9">
    <location>
        <begin position="1470"/>
        <end position="1679"/>
    </location>
</feature>
<dbReference type="SMART" id="SM00638">
    <property type="entry name" value="LPD_N"/>
    <property type="match status" value="1"/>
</dbReference>
<dbReference type="FunFam" id="1.25.10.20:FF:000003">
    <property type="entry name" value="Vitellogenin C"/>
    <property type="match status" value="1"/>
</dbReference>
<dbReference type="InterPro" id="IPR015816">
    <property type="entry name" value="Vitellinogen_b-sht_N"/>
</dbReference>
<dbReference type="Pfam" id="PF00094">
    <property type="entry name" value="VWD"/>
    <property type="match status" value="1"/>
</dbReference>
<comment type="caution">
    <text evidence="5">Lacks conserved residue(s) required for the propagation of feature annotation.</text>
</comment>
<dbReference type="PANTHER" id="PTHR23345">
    <property type="entry name" value="VITELLOGENIN-RELATED"/>
    <property type="match status" value="1"/>
</dbReference>
<dbReference type="Gene3D" id="2.30.230.10">
    <property type="entry name" value="Lipovitellin, beta-sheet shell regions, chain A"/>
    <property type="match status" value="1"/>
</dbReference>
<dbReference type="SMART" id="SM00216">
    <property type="entry name" value="VWD"/>
    <property type="match status" value="1"/>
</dbReference>